<organism evidence="2 3">
    <name type="scientific">Mixta calida</name>
    <dbReference type="NCBI Taxonomy" id="665913"/>
    <lineage>
        <taxon>Bacteria</taxon>
        <taxon>Pseudomonadati</taxon>
        <taxon>Pseudomonadota</taxon>
        <taxon>Gammaproteobacteria</taxon>
        <taxon>Enterobacterales</taxon>
        <taxon>Erwiniaceae</taxon>
        <taxon>Mixta</taxon>
    </lineage>
</organism>
<keyword evidence="3" id="KW-1185">Reference proteome</keyword>
<sequence length="129" mass="14622">MNKLSTCLLISLSFQAYATDAEIKLSEVTWFSLGYQGFAGKKSSGEYYYQEIARLGKKSEATFKKILTSNKATNEAKLYAACGLWRIDRKWLNAFKPHHGSVTVLQGDILRKEEFGVMFLKIKEHGCDI</sequence>
<evidence type="ECO:0008006" key="4">
    <source>
        <dbReference type="Google" id="ProtNLM"/>
    </source>
</evidence>
<dbReference type="Proteomes" id="UP000237673">
    <property type="component" value="Chromosome"/>
</dbReference>
<proteinExistence type="predicted"/>
<gene>
    <name evidence="2" type="ORF">C2E16_06755</name>
</gene>
<keyword evidence="1" id="KW-0732">Signal</keyword>
<evidence type="ECO:0000313" key="3">
    <source>
        <dbReference type="Proteomes" id="UP000237673"/>
    </source>
</evidence>
<dbReference type="GeneID" id="84633404"/>
<evidence type="ECO:0000256" key="1">
    <source>
        <dbReference type="SAM" id="SignalP"/>
    </source>
</evidence>
<feature type="signal peptide" evidence="1">
    <location>
        <begin position="1"/>
        <end position="18"/>
    </location>
</feature>
<protein>
    <recommendedName>
        <fullName evidence="4">DUF2147 domain-containing protein</fullName>
    </recommendedName>
</protein>
<name>A0ABM6RZL0_9GAMM</name>
<reference evidence="2 3" key="1">
    <citation type="submission" date="2018-01" db="EMBL/GenBank/DDBJ databases">
        <title>Complete and assembled Genome of Pantoea calida DSM22759T.</title>
        <authorList>
            <person name="Stevens M.J.A."/>
            <person name="Zurfluh K."/>
            <person name="Stephan R."/>
        </authorList>
    </citation>
    <scope>NUCLEOTIDE SEQUENCE [LARGE SCALE GENOMIC DNA]</scope>
    <source>
        <strain evidence="2 3">DSM 22759</strain>
    </source>
</reference>
<evidence type="ECO:0000313" key="2">
    <source>
        <dbReference type="EMBL" id="AUY24635.1"/>
    </source>
</evidence>
<accession>A0ABM6RZL0</accession>
<dbReference type="EMBL" id="CP026378">
    <property type="protein sequence ID" value="AUY24635.1"/>
    <property type="molecule type" value="Genomic_DNA"/>
</dbReference>
<dbReference type="RefSeq" id="WP_084970765.1">
    <property type="nucleotide sequence ID" value="NZ_CAXONQ010000009.1"/>
</dbReference>
<dbReference type="NCBIfam" id="NF041432">
    <property type="entry name" value="MchS3"/>
    <property type="match status" value="1"/>
</dbReference>
<feature type="chain" id="PRO_5046651137" description="DUF2147 domain-containing protein" evidence="1">
    <location>
        <begin position="19"/>
        <end position="129"/>
    </location>
</feature>